<evidence type="ECO:0000313" key="2">
    <source>
        <dbReference type="EMBL" id="OAP17548.1"/>
    </source>
</evidence>
<evidence type="ECO:0000313" key="3">
    <source>
        <dbReference type="Proteomes" id="UP000078284"/>
    </source>
</evidence>
<sequence length="119" mass="13646">MCIILHSCTARLPQAQNLQIELKQDQVQASFKSNEKKNSIFIKLVSEKPMLINRRVESSNLLHSNMGGFLAKKTNSNSKIRNSFTSKCTSLMKQQHARLCIIRLCATMLLRSYTDHDDY</sequence>
<proteinExistence type="predicted"/>
<organism evidence="2 3">
    <name type="scientific">Arabidopsis thaliana</name>
    <name type="common">Mouse-ear cress</name>
    <dbReference type="NCBI Taxonomy" id="3702"/>
    <lineage>
        <taxon>Eukaryota</taxon>
        <taxon>Viridiplantae</taxon>
        <taxon>Streptophyta</taxon>
        <taxon>Embryophyta</taxon>
        <taxon>Tracheophyta</taxon>
        <taxon>Spermatophyta</taxon>
        <taxon>Magnoliopsida</taxon>
        <taxon>eudicotyledons</taxon>
        <taxon>Gunneridae</taxon>
        <taxon>Pentapetalae</taxon>
        <taxon>rosids</taxon>
        <taxon>malvids</taxon>
        <taxon>Brassicales</taxon>
        <taxon>Brassicaceae</taxon>
        <taxon>Camelineae</taxon>
        <taxon>Arabidopsis</taxon>
    </lineage>
</organism>
<dbReference type="OrthoDB" id="1693826at2759"/>
<dbReference type="ExpressionAtlas" id="A0A178WGQ1">
    <property type="expression patterns" value="baseline and differential"/>
</dbReference>
<dbReference type="EMBL" id="LUHQ01000001">
    <property type="protein sequence ID" value="OAP17548.1"/>
    <property type="molecule type" value="Genomic_DNA"/>
</dbReference>
<reference evidence="1 4" key="3">
    <citation type="submission" date="2019-12" db="EMBL/GenBank/DDBJ databases">
        <authorList>
            <person name="Jiao W.-B."/>
            <person name="Schneeberger K."/>
        </authorList>
    </citation>
    <scope>NUCLEOTIDE SEQUENCE [LARGE SCALE GENOMIC DNA]</scope>
    <source>
        <strain evidence="4">cv. C24</strain>
    </source>
</reference>
<protein>
    <submittedName>
        <fullName evidence="2">RTFL11</fullName>
    </submittedName>
</protein>
<dbReference type="KEGG" id="ath:AT1G17235"/>
<dbReference type="AlphaFoldDB" id="A0A178WGQ1"/>
<dbReference type="Proteomes" id="UP000078284">
    <property type="component" value="Chromosome 1"/>
</dbReference>
<dbReference type="EMBL" id="CACSHJ010000087">
    <property type="protein sequence ID" value="CAA0213850.1"/>
    <property type="molecule type" value="Genomic_DNA"/>
</dbReference>
<dbReference type="OMA" id="IIRLCAT"/>
<evidence type="ECO:0000313" key="1">
    <source>
        <dbReference type="EMBL" id="CAA0213850.1"/>
    </source>
</evidence>
<reference evidence="3" key="1">
    <citation type="journal article" date="2016" name="Proc. Natl. Acad. Sci. U.S.A.">
        <title>Chromosome-level assembly of Arabidopsis thaliana Ler reveals the extent of translocation and inversion polymorphisms.</title>
        <authorList>
            <person name="Zapata L."/>
            <person name="Ding J."/>
            <person name="Willing E.M."/>
            <person name="Hartwig B."/>
            <person name="Bezdan D."/>
            <person name="Jiao W.B."/>
            <person name="Patel V."/>
            <person name="Velikkakam James G."/>
            <person name="Koornneef M."/>
            <person name="Ossowski S."/>
            <person name="Schneeberger K."/>
        </authorList>
    </citation>
    <scope>NUCLEOTIDE SEQUENCE [LARGE SCALE GENOMIC DNA]</scope>
    <source>
        <strain evidence="3">cv. Landsberg erecta</strain>
    </source>
</reference>
<evidence type="ECO:0000313" key="4">
    <source>
        <dbReference type="Proteomes" id="UP000434276"/>
    </source>
</evidence>
<reference evidence="2" key="2">
    <citation type="submission" date="2016-03" db="EMBL/GenBank/DDBJ databases">
        <title>Full-length assembly of Arabidopsis thaliana Ler reveals the complement of translocations and inversions.</title>
        <authorList>
            <person name="Zapata L."/>
            <person name="Schneeberger K."/>
            <person name="Ossowski S."/>
        </authorList>
    </citation>
    <scope>NUCLEOTIDE SEQUENCE [LARGE SCALE GENOMIC DNA]</scope>
    <source>
        <tissue evidence="2">Leaf</tissue>
    </source>
</reference>
<dbReference type="Proteomes" id="UP000434276">
    <property type="component" value="Unassembled WGS sequence"/>
</dbReference>
<name>A0A178WGQ1_ARATH</name>
<accession>A0A178WGQ1</accession>
<gene>
    <name evidence="2" type="ordered locus">AXX17_At1g18050</name>
    <name evidence="1" type="ORF">C24_LOCUS1773</name>
</gene>